<keyword evidence="1" id="KW-1133">Transmembrane helix</keyword>
<dbReference type="GO" id="GO:0000271">
    <property type="term" value="P:polysaccharide biosynthetic process"/>
    <property type="evidence" value="ECO:0007669"/>
    <property type="project" value="TreeGrafter"/>
</dbReference>
<feature type="transmembrane region" description="Helical" evidence="1">
    <location>
        <begin position="81"/>
        <end position="101"/>
    </location>
</feature>
<dbReference type="Proteomes" id="UP000078116">
    <property type="component" value="Unassembled WGS sequence"/>
</dbReference>
<feature type="transmembrane region" description="Helical" evidence="1">
    <location>
        <begin position="180"/>
        <end position="201"/>
    </location>
</feature>
<dbReference type="EMBL" id="LXKA01000121">
    <property type="protein sequence ID" value="OAJ63678.1"/>
    <property type="molecule type" value="Genomic_DNA"/>
</dbReference>
<feature type="transmembrane region" description="Helical" evidence="1">
    <location>
        <begin position="296"/>
        <end position="320"/>
    </location>
</feature>
<name>A0A1A9NCM1_9BURK</name>
<feature type="transmembrane region" description="Helical" evidence="1">
    <location>
        <begin position="39"/>
        <end position="60"/>
    </location>
</feature>
<feature type="domain" description="Acyltransferase 3" evidence="2">
    <location>
        <begin position="6"/>
        <end position="306"/>
    </location>
</feature>
<keyword evidence="5" id="KW-1185">Reference proteome</keyword>
<sequence length="341" mass="37599">MGNKNSGIQGLRAFAACLVVLQHAIYFGCSAKGVGFMQYLPIGFGQVGTGIFFVISGYVMTMCLPQGAMFMPQRIARIYPAFWAAVALSGLAIPLIGHEWHFDFYSITLLPASAFNEYYAVPYWTLVYEMVFYAIMYALIMCRLSRRHVAMALGLWAVVIAIVCQAGIHPFPDDVSAMVAGKWIFVSPANFEFIAGALYGLVGREALKTANPLTIAIQSLTLFIIAQTLAPMPYYVRYALWGMSFMLLLNLVQGMRAPRFLERAGDYSYGLYLVQSIFCQVGAYCMARFFPSASTFMFVAVTIATALAAGFCFGALEFGFHGKLVKPMLRRLTPSATLKPV</sequence>
<reference evidence="5 6" key="1">
    <citation type="submission" date="2016-04" db="EMBL/GenBank/DDBJ databases">
        <title>Reclassification of Paraburkholderia panaciterrae (Farh et al. 2015) Dobritsa &amp; Samadpour 2016 as a later homotypic synonym of Paraburkholderia ginsengiterrae (Farh et al. 2015) Dobritsa &amp; Samadpour 2016.</title>
        <authorList>
            <person name="Dobritsa A.P."/>
            <person name="Kutumbaka K."/>
            <person name="Samadpour M."/>
        </authorList>
    </citation>
    <scope>NUCLEOTIDE SEQUENCE [LARGE SCALE GENOMIC DNA]</scope>
    <source>
        <strain evidence="4 6">DCY85</strain>
        <strain evidence="3 5">DCY85-1</strain>
    </source>
</reference>
<organism evidence="4 6">
    <name type="scientific">Paraburkholderia ginsengiterrae</name>
    <dbReference type="NCBI Taxonomy" id="1462993"/>
    <lineage>
        <taxon>Bacteria</taxon>
        <taxon>Pseudomonadati</taxon>
        <taxon>Pseudomonadota</taxon>
        <taxon>Betaproteobacteria</taxon>
        <taxon>Burkholderiales</taxon>
        <taxon>Burkholderiaceae</taxon>
        <taxon>Paraburkholderia</taxon>
    </lineage>
</organism>
<proteinExistence type="predicted"/>
<evidence type="ECO:0000259" key="2">
    <source>
        <dbReference type="Pfam" id="PF01757"/>
    </source>
</evidence>
<dbReference type="STRING" id="1462993.A6V36_34190"/>
<comment type="caution">
    <text evidence="4">The sequence shown here is derived from an EMBL/GenBank/DDBJ whole genome shotgun (WGS) entry which is preliminary data.</text>
</comment>
<evidence type="ECO:0000313" key="4">
    <source>
        <dbReference type="EMBL" id="OAJ63678.1"/>
    </source>
</evidence>
<keyword evidence="1" id="KW-0812">Transmembrane</keyword>
<feature type="transmembrane region" description="Helical" evidence="1">
    <location>
        <begin position="213"/>
        <end position="232"/>
    </location>
</feature>
<protein>
    <recommendedName>
        <fullName evidence="2">Acyltransferase 3 domain-containing protein</fullName>
    </recommendedName>
</protein>
<dbReference type="EMBL" id="LXJZ01000189">
    <property type="protein sequence ID" value="OAJ55938.1"/>
    <property type="molecule type" value="Genomic_DNA"/>
</dbReference>
<dbReference type="AlphaFoldDB" id="A0A1A9NCM1"/>
<gene>
    <name evidence="3" type="ORF">A6V36_34190</name>
    <name evidence="4" type="ORF">A6V37_20335</name>
</gene>
<dbReference type="Proteomes" id="UP000077961">
    <property type="component" value="Unassembled WGS sequence"/>
</dbReference>
<dbReference type="OrthoDB" id="9814807at2"/>
<feature type="transmembrane region" description="Helical" evidence="1">
    <location>
        <begin position="238"/>
        <end position="257"/>
    </location>
</feature>
<evidence type="ECO:0000313" key="3">
    <source>
        <dbReference type="EMBL" id="OAJ55938.1"/>
    </source>
</evidence>
<evidence type="ECO:0000313" key="6">
    <source>
        <dbReference type="Proteomes" id="UP000078116"/>
    </source>
</evidence>
<dbReference type="RefSeq" id="WP_064270033.1">
    <property type="nucleotide sequence ID" value="NZ_LXJZ01000189.1"/>
</dbReference>
<feature type="transmembrane region" description="Helical" evidence="1">
    <location>
        <begin position="269"/>
        <end position="290"/>
    </location>
</feature>
<dbReference type="InterPro" id="IPR002656">
    <property type="entry name" value="Acyl_transf_3_dom"/>
</dbReference>
<feature type="transmembrane region" description="Helical" evidence="1">
    <location>
        <begin position="12"/>
        <end position="33"/>
    </location>
</feature>
<evidence type="ECO:0000256" key="1">
    <source>
        <dbReference type="SAM" id="Phobius"/>
    </source>
</evidence>
<dbReference type="Pfam" id="PF01757">
    <property type="entry name" value="Acyl_transf_3"/>
    <property type="match status" value="1"/>
</dbReference>
<keyword evidence="1" id="KW-0472">Membrane</keyword>
<evidence type="ECO:0000313" key="5">
    <source>
        <dbReference type="Proteomes" id="UP000077961"/>
    </source>
</evidence>
<dbReference type="InterPro" id="IPR050879">
    <property type="entry name" value="Acyltransferase_3"/>
</dbReference>
<dbReference type="PANTHER" id="PTHR23028:SF53">
    <property type="entry name" value="ACYL_TRANSF_3 DOMAIN-CONTAINING PROTEIN"/>
    <property type="match status" value="1"/>
</dbReference>
<dbReference type="GO" id="GO:0016020">
    <property type="term" value="C:membrane"/>
    <property type="evidence" value="ECO:0007669"/>
    <property type="project" value="TreeGrafter"/>
</dbReference>
<dbReference type="GO" id="GO:0016747">
    <property type="term" value="F:acyltransferase activity, transferring groups other than amino-acyl groups"/>
    <property type="evidence" value="ECO:0007669"/>
    <property type="project" value="InterPro"/>
</dbReference>
<accession>A0A1A9NCM1</accession>
<feature type="transmembrane region" description="Helical" evidence="1">
    <location>
        <begin position="121"/>
        <end position="142"/>
    </location>
</feature>
<dbReference type="PANTHER" id="PTHR23028">
    <property type="entry name" value="ACETYLTRANSFERASE"/>
    <property type="match status" value="1"/>
</dbReference>
<feature type="transmembrane region" description="Helical" evidence="1">
    <location>
        <begin position="149"/>
        <end position="168"/>
    </location>
</feature>